<feature type="region of interest" description="Disordered" evidence="1">
    <location>
        <begin position="317"/>
        <end position="360"/>
    </location>
</feature>
<protein>
    <submittedName>
        <fullName evidence="2">Uncharacterized protein</fullName>
    </submittedName>
</protein>
<dbReference type="OrthoDB" id="5213862at2759"/>
<dbReference type="AlphaFoldDB" id="N1JCX0"/>
<dbReference type="EMBL" id="CAUH01004740">
    <property type="protein sequence ID" value="CCU80545.1"/>
    <property type="molecule type" value="Genomic_DNA"/>
</dbReference>
<name>N1JCX0_BLUG1</name>
<dbReference type="Proteomes" id="UP000015441">
    <property type="component" value="Unassembled WGS sequence"/>
</dbReference>
<dbReference type="InParanoid" id="N1JCX0"/>
<feature type="compositionally biased region" description="Low complexity" evidence="1">
    <location>
        <begin position="348"/>
        <end position="357"/>
    </location>
</feature>
<evidence type="ECO:0000256" key="1">
    <source>
        <dbReference type="SAM" id="MobiDB-lite"/>
    </source>
</evidence>
<reference evidence="2 3" key="1">
    <citation type="journal article" date="2010" name="Science">
        <title>Genome expansion and gene loss in powdery mildew fungi reveal tradeoffs in extreme parasitism.</title>
        <authorList>
            <person name="Spanu P.D."/>
            <person name="Abbott J.C."/>
            <person name="Amselem J."/>
            <person name="Burgis T.A."/>
            <person name="Soanes D.M."/>
            <person name="Stueber K."/>
            <person name="Ver Loren van Themaat E."/>
            <person name="Brown J.K.M."/>
            <person name="Butcher S.A."/>
            <person name="Gurr S.J."/>
            <person name="Lebrun M.-H."/>
            <person name="Ridout C.J."/>
            <person name="Schulze-Lefert P."/>
            <person name="Talbot N.J."/>
            <person name="Ahmadinejad N."/>
            <person name="Ametz C."/>
            <person name="Barton G.R."/>
            <person name="Benjdia M."/>
            <person name="Bidzinski P."/>
            <person name="Bindschedler L.V."/>
            <person name="Both M."/>
            <person name="Brewer M.T."/>
            <person name="Cadle-Davidson L."/>
            <person name="Cadle-Davidson M.M."/>
            <person name="Collemare J."/>
            <person name="Cramer R."/>
            <person name="Frenkel O."/>
            <person name="Godfrey D."/>
            <person name="Harriman J."/>
            <person name="Hoede C."/>
            <person name="King B.C."/>
            <person name="Klages S."/>
            <person name="Kleemann J."/>
            <person name="Knoll D."/>
            <person name="Koti P.S."/>
            <person name="Kreplak J."/>
            <person name="Lopez-Ruiz F.J."/>
            <person name="Lu X."/>
            <person name="Maekawa T."/>
            <person name="Mahanil S."/>
            <person name="Micali C."/>
            <person name="Milgroom M.G."/>
            <person name="Montana G."/>
            <person name="Noir S."/>
            <person name="O'Connell R.J."/>
            <person name="Oberhaensli S."/>
            <person name="Parlange F."/>
            <person name="Pedersen C."/>
            <person name="Quesneville H."/>
            <person name="Reinhardt R."/>
            <person name="Rott M."/>
            <person name="Sacristan S."/>
            <person name="Schmidt S.M."/>
            <person name="Schoen M."/>
            <person name="Skamnioti P."/>
            <person name="Sommer H."/>
            <person name="Stephens A."/>
            <person name="Takahara H."/>
            <person name="Thordal-Christensen H."/>
            <person name="Vigouroux M."/>
            <person name="Wessling R."/>
            <person name="Wicker T."/>
            <person name="Panstruga R."/>
        </authorList>
    </citation>
    <scope>NUCLEOTIDE SEQUENCE [LARGE SCALE GENOMIC DNA]</scope>
    <source>
        <strain evidence="2">DH14</strain>
    </source>
</reference>
<dbReference type="eggNOG" id="ENOG502RJ3U">
    <property type="taxonomic scope" value="Eukaryota"/>
</dbReference>
<dbReference type="HOGENOM" id="CLU_022892_0_0_1"/>
<evidence type="ECO:0000313" key="2">
    <source>
        <dbReference type="EMBL" id="CCU80545.1"/>
    </source>
</evidence>
<sequence>MSSNNINRTVGALILVPIIIAASAAFIAVKATDYIQALTKYLSKSWKKNRLRTTIGKLSKKSHRRYKSRSIQTFADSWCDIESTCSGQGSVYNQFQGQEILERPHTLKSGILWHPSRASRLAWSFASPKSLNHNLFGLSNVAKPSAIARRQEKVLMEDLVLPNLSISVREVPRWGSNGHISSIFSDTSGCKQATVAQAGAQSQMCGMISRKDQAADLSISEKNTVAPDDSEVTPKIIRSVARNSSAAAYLKTERNQRRLNADLSSCSVRGVKNSFRHLNKDDIHNISHQRRSLPSTSERSFSRSSNVFMRALTGRCHQKPKLSSPMNQDQFMSLSTPSSHRSSRSKKSSSSSTQLDSRSSEYLDTKNYYHNAYIHDANTSLDALISVQKIQDPELKSENVSAINQPLNTFILCPEIEITPEISAIGTTSCDLWVAVEVKGSLKKADGSSGKCTTGQSLNSAENRAIKSQDAEAFGFLESLKIRVEAGNDCKIDEIIGDYKVIPKIKANQTHLIILRMQFSEMAAVNSARTISSQDLITELQTDLGATSCPYITVNLSYVHSGFRVTERPLKQTSGISSHRTWLHTEATALIMRHNPNSAWSPHIDQKISLEENPILNLIETNFHKKRAQDAIRRIAVSKSNLPSARRLVQTYELFTDNKKEPNHILQTKLDTTHNNPVKTTKKSDWASRRALTHRPQEFAEEIDPAHKIWIDMRRNSRGRCTEVKPDVKQGSRLNNQAFKQKSIYTLGSHESTGLGRVAIEQERNWIREVALRNKRSLGAETLKSIAPSVVEAQFPKLTDECTSGIGIGKSWWVGLFV</sequence>
<accession>N1JCX0</accession>
<proteinExistence type="predicted"/>
<comment type="caution">
    <text evidence="2">The sequence shown here is derived from an EMBL/GenBank/DDBJ whole genome shotgun (WGS) entry which is preliminary data.</text>
</comment>
<evidence type="ECO:0000313" key="3">
    <source>
        <dbReference type="Proteomes" id="UP000015441"/>
    </source>
</evidence>
<gene>
    <name evidence="2" type="ORF">BGHDH14_bgh05064</name>
</gene>
<organism evidence="2 3">
    <name type="scientific">Blumeria graminis f. sp. hordei (strain DH14)</name>
    <name type="common">Barley powdery mildew</name>
    <name type="synonym">Oidium monilioides f. sp. hordei</name>
    <dbReference type="NCBI Taxonomy" id="546991"/>
    <lineage>
        <taxon>Eukaryota</taxon>
        <taxon>Fungi</taxon>
        <taxon>Dikarya</taxon>
        <taxon>Ascomycota</taxon>
        <taxon>Pezizomycotina</taxon>
        <taxon>Leotiomycetes</taxon>
        <taxon>Erysiphales</taxon>
        <taxon>Erysiphaceae</taxon>
        <taxon>Blumeria</taxon>
        <taxon>Blumeria hordei</taxon>
    </lineage>
</organism>
<feature type="region of interest" description="Disordered" evidence="1">
    <location>
        <begin position="282"/>
        <end position="304"/>
    </location>
</feature>
<feature type="compositionally biased region" description="Low complexity" evidence="1">
    <location>
        <begin position="292"/>
        <end position="304"/>
    </location>
</feature>
<keyword evidence="3" id="KW-1185">Reference proteome</keyword>